<organism evidence="1 2">
    <name type="scientific">Aspergillus costaricaensis CBS 115574</name>
    <dbReference type="NCBI Taxonomy" id="1448317"/>
    <lineage>
        <taxon>Eukaryota</taxon>
        <taxon>Fungi</taxon>
        <taxon>Dikarya</taxon>
        <taxon>Ascomycota</taxon>
        <taxon>Pezizomycotina</taxon>
        <taxon>Eurotiomycetes</taxon>
        <taxon>Eurotiomycetidae</taxon>
        <taxon>Eurotiales</taxon>
        <taxon>Aspergillaceae</taxon>
        <taxon>Aspergillus</taxon>
        <taxon>Aspergillus subgen. Circumdati</taxon>
    </lineage>
</organism>
<gene>
    <name evidence="1" type="ORF">BO79DRAFT_212126</name>
</gene>
<proteinExistence type="predicted"/>
<keyword evidence="2" id="KW-1185">Reference proteome</keyword>
<accession>A0ACD1HYK2</accession>
<sequence length="119" mass="13061">MSGLLNKRPVAKAFAVFTVGGFSTYMVSRFFSKRAFAESPMPTPTPKRVFGKGPAFVYLQLHRSKTVNHNTKRLCFRLPGGENAQSGLDLTSALLTFSKPAGSWLPVLRPYTPISKPGK</sequence>
<dbReference type="Proteomes" id="UP000249748">
    <property type="component" value="Unassembled WGS sequence"/>
</dbReference>
<protein>
    <submittedName>
        <fullName evidence="1">Uncharacterized protein</fullName>
    </submittedName>
</protein>
<dbReference type="EMBL" id="KZ824600">
    <property type="protein sequence ID" value="RAK83052.1"/>
    <property type="molecule type" value="Genomic_DNA"/>
</dbReference>
<evidence type="ECO:0000313" key="2">
    <source>
        <dbReference type="Proteomes" id="UP000249748"/>
    </source>
</evidence>
<evidence type="ECO:0000313" key="1">
    <source>
        <dbReference type="EMBL" id="RAK83052.1"/>
    </source>
</evidence>
<reference evidence="1" key="1">
    <citation type="submission" date="2018-02" db="EMBL/GenBank/DDBJ databases">
        <title>The genomes of Aspergillus section Nigri reveals drivers in fungal speciation.</title>
        <authorList>
            <consortium name="DOE Joint Genome Institute"/>
            <person name="Vesth T.C."/>
            <person name="Nybo J."/>
            <person name="Theobald S."/>
            <person name="Brandl J."/>
            <person name="Frisvad J.C."/>
            <person name="Nielsen K.F."/>
            <person name="Lyhne E.K."/>
            <person name="Kogle M.E."/>
            <person name="Kuo A."/>
            <person name="Riley R."/>
            <person name="Clum A."/>
            <person name="Nolan M."/>
            <person name="Lipzen A."/>
            <person name="Salamov A."/>
            <person name="Henrissat B."/>
            <person name="Wiebenga A."/>
            <person name="De vries R.P."/>
            <person name="Grigoriev I.V."/>
            <person name="Mortensen U.H."/>
            <person name="Andersen M.R."/>
            <person name="Baker S.E."/>
        </authorList>
    </citation>
    <scope>NUCLEOTIDE SEQUENCE</scope>
    <source>
        <strain evidence="1">CBS 115574</strain>
    </source>
</reference>
<name>A0ACD1HYK2_9EURO</name>